<keyword evidence="1" id="KW-0175">Coiled coil</keyword>
<organism evidence="2">
    <name type="scientific">Hellea balneolensis</name>
    <dbReference type="NCBI Taxonomy" id="287478"/>
    <lineage>
        <taxon>Bacteria</taxon>
        <taxon>Pseudomonadati</taxon>
        <taxon>Pseudomonadota</taxon>
        <taxon>Alphaproteobacteria</taxon>
        <taxon>Maricaulales</taxon>
        <taxon>Robiginitomaculaceae</taxon>
        <taxon>Hellea</taxon>
    </lineage>
</organism>
<sequence>MAKTTKTTKRTLKTPAALRKGLRAYVGMYGAAYERALPVFEKITKNYDEFATKGEKLETVATSYAKELRTKAKSRLETRTAKIRSLFPKAANDRVAELEAEIAKLNKKLATKAKAAPKKATKRVTKVAKKAADTVKAA</sequence>
<protein>
    <recommendedName>
        <fullName evidence="3">Phasin family protein</fullName>
    </recommendedName>
</protein>
<accession>A0A7C5LYD8</accession>
<gene>
    <name evidence="2" type="ORF">ENJ42_01325</name>
</gene>
<dbReference type="Proteomes" id="UP000885830">
    <property type="component" value="Unassembled WGS sequence"/>
</dbReference>
<evidence type="ECO:0000256" key="1">
    <source>
        <dbReference type="SAM" id="Coils"/>
    </source>
</evidence>
<evidence type="ECO:0008006" key="3">
    <source>
        <dbReference type="Google" id="ProtNLM"/>
    </source>
</evidence>
<comment type="caution">
    <text evidence="2">The sequence shown here is derived from an EMBL/GenBank/DDBJ whole genome shotgun (WGS) entry which is preliminary data.</text>
</comment>
<evidence type="ECO:0000313" key="2">
    <source>
        <dbReference type="EMBL" id="HHL42233.1"/>
    </source>
</evidence>
<dbReference type="AlphaFoldDB" id="A0A7C5LYD8"/>
<proteinExistence type="predicted"/>
<feature type="coiled-coil region" evidence="1">
    <location>
        <begin position="88"/>
        <end position="115"/>
    </location>
</feature>
<dbReference type="EMBL" id="DRMJ01000061">
    <property type="protein sequence ID" value="HHL42233.1"/>
    <property type="molecule type" value="Genomic_DNA"/>
</dbReference>
<name>A0A7C5LYD8_9PROT</name>
<reference evidence="2" key="1">
    <citation type="journal article" date="2020" name="mSystems">
        <title>Genome- and Community-Level Interaction Insights into Carbon Utilization and Element Cycling Functions of Hydrothermarchaeota in Hydrothermal Sediment.</title>
        <authorList>
            <person name="Zhou Z."/>
            <person name="Liu Y."/>
            <person name="Xu W."/>
            <person name="Pan J."/>
            <person name="Luo Z.H."/>
            <person name="Li M."/>
        </authorList>
    </citation>
    <scope>NUCLEOTIDE SEQUENCE [LARGE SCALE GENOMIC DNA]</scope>
    <source>
        <strain evidence="2">HyVt-485</strain>
    </source>
</reference>